<feature type="compositionally biased region" description="Basic and acidic residues" evidence="1">
    <location>
        <begin position="9"/>
        <end position="23"/>
    </location>
</feature>
<dbReference type="AlphaFoldDB" id="A0A5A7RB06"/>
<dbReference type="EMBL" id="BKCP01011403">
    <property type="protein sequence ID" value="GER54652.1"/>
    <property type="molecule type" value="Genomic_DNA"/>
</dbReference>
<reference evidence="3" key="1">
    <citation type="journal article" date="2019" name="Curr. Biol.">
        <title>Genome Sequence of Striga asiatica Provides Insight into the Evolution of Plant Parasitism.</title>
        <authorList>
            <person name="Yoshida S."/>
            <person name="Kim S."/>
            <person name="Wafula E.K."/>
            <person name="Tanskanen J."/>
            <person name="Kim Y.M."/>
            <person name="Honaas L."/>
            <person name="Yang Z."/>
            <person name="Spallek T."/>
            <person name="Conn C.E."/>
            <person name="Ichihashi Y."/>
            <person name="Cheong K."/>
            <person name="Cui S."/>
            <person name="Der J.P."/>
            <person name="Gundlach H."/>
            <person name="Jiao Y."/>
            <person name="Hori C."/>
            <person name="Ishida J.K."/>
            <person name="Kasahara H."/>
            <person name="Kiba T."/>
            <person name="Kim M.S."/>
            <person name="Koo N."/>
            <person name="Laohavisit A."/>
            <person name="Lee Y.H."/>
            <person name="Lumba S."/>
            <person name="McCourt P."/>
            <person name="Mortimer J.C."/>
            <person name="Mutuku J.M."/>
            <person name="Nomura T."/>
            <person name="Sasaki-Sekimoto Y."/>
            <person name="Seto Y."/>
            <person name="Wang Y."/>
            <person name="Wakatake T."/>
            <person name="Sakakibara H."/>
            <person name="Demura T."/>
            <person name="Yamaguchi S."/>
            <person name="Yoneyama K."/>
            <person name="Manabe R.I."/>
            <person name="Nelson D.C."/>
            <person name="Schulman A.H."/>
            <person name="Timko M.P."/>
            <person name="dePamphilis C.W."/>
            <person name="Choi D."/>
            <person name="Shirasu K."/>
        </authorList>
    </citation>
    <scope>NUCLEOTIDE SEQUENCE [LARGE SCALE GENOMIC DNA]</scope>
    <source>
        <strain evidence="3">cv. UVA1</strain>
    </source>
</reference>
<dbReference type="Proteomes" id="UP000325081">
    <property type="component" value="Unassembled WGS sequence"/>
</dbReference>
<evidence type="ECO:0000313" key="2">
    <source>
        <dbReference type="EMBL" id="GER54652.1"/>
    </source>
</evidence>
<name>A0A5A7RB06_STRAF</name>
<evidence type="ECO:0000256" key="1">
    <source>
        <dbReference type="SAM" id="MobiDB-lite"/>
    </source>
</evidence>
<feature type="compositionally biased region" description="Polar residues" evidence="1">
    <location>
        <begin position="32"/>
        <end position="52"/>
    </location>
</feature>
<evidence type="ECO:0000313" key="3">
    <source>
        <dbReference type="Proteomes" id="UP000325081"/>
    </source>
</evidence>
<protein>
    <submittedName>
        <fullName evidence="2">Uncharacterized protein</fullName>
    </submittedName>
</protein>
<keyword evidence="3" id="KW-1185">Reference proteome</keyword>
<proteinExistence type="predicted"/>
<comment type="caution">
    <text evidence="2">The sequence shown here is derived from an EMBL/GenBank/DDBJ whole genome shotgun (WGS) entry which is preliminary data.</text>
</comment>
<sequence length="193" mass="20631">MGSAGQAGELDKSGRADHNVVRSEEEEGIRNSVASNQELQQGGDLGSTQLENPLNPVIVPQDKEESPKSNGQTDDPIVTKSPLLTDVSLIEVAIKPASGVDKNCHRKKISVPRKPRLTKQAVVEGMQVDKGGVSSSKVGEKVSLKRGCGSLQEDEWALGAQLSNPSDPAPEKQFKKSVKAFQSRTLNLLVHSS</sequence>
<organism evidence="2 3">
    <name type="scientific">Striga asiatica</name>
    <name type="common">Asiatic witchweed</name>
    <name type="synonym">Buchnera asiatica</name>
    <dbReference type="NCBI Taxonomy" id="4170"/>
    <lineage>
        <taxon>Eukaryota</taxon>
        <taxon>Viridiplantae</taxon>
        <taxon>Streptophyta</taxon>
        <taxon>Embryophyta</taxon>
        <taxon>Tracheophyta</taxon>
        <taxon>Spermatophyta</taxon>
        <taxon>Magnoliopsida</taxon>
        <taxon>eudicotyledons</taxon>
        <taxon>Gunneridae</taxon>
        <taxon>Pentapetalae</taxon>
        <taxon>asterids</taxon>
        <taxon>lamiids</taxon>
        <taxon>Lamiales</taxon>
        <taxon>Orobanchaceae</taxon>
        <taxon>Buchnereae</taxon>
        <taxon>Striga</taxon>
    </lineage>
</organism>
<accession>A0A5A7RB06</accession>
<feature type="region of interest" description="Disordered" evidence="1">
    <location>
        <begin position="1"/>
        <end position="80"/>
    </location>
</feature>
<gene>
    <name evidence="2" type="ORF">STAS_32264</name>
</gene>